<evidence type="ECO:0000313" key="3">
    <source>
        <dbReference type="Proteomes" id="UP001285441"/>
    </source>
</evidence>
<keyword evidence="1" id="KW-0732">Signal</keyword>
<name>A0AAE0TW95_9PEZI</name>
<dbReference type="AlphaFoldDB" id="A0AAE0TW95"/>
<evidence type="ECO:0000256" key="1">
    <source>
        <dbReference type="SAM" id="SignalP"/>
    </source>
</evidence>
<protein>
    <submittedName>
        <fullName evidence="2">Uncharacterized protein</fullName>
    </submittedName>
</protein>
<reference evidence="2" key="1">
    <citation type="journal article" date="2023" name="Mol. Phylogenet. Evol.">
        <title>Genome-scale phylogeny and comparative genomics of the fungal order Sordariales.</title>
        <authorList>
            <person name="Hensen N."/>
            <person name="Bonometti L."/>
            <person name="Westerberg I."/>
            <person name="Brannstrom I.O."/>
            <person name="Guillou S."/>
            <person name="Cros-Aarteil S."/>
            <person name="Calhoun S."/>
            <person name="Haridas S."/>
            <person name="Kuo A."/>
            <person name="Mondo S."/>
            <person name="Pangilinan J."/>
            <person name="Riley R."/>
            <person name="LaButti K."/>
            <person name="Andreopoulos B."/>
            <person name="Lipzen A."/>
            <person name="Chen C."/>
            <person name="Yan M."/>
            <person name="Daum C."/>
            <person name="Ng V."/>
            <person name="Clum A."/>
            <person name="Steindorff A."/>
            <person name="Ohm R.A."/>
            <person name="Martin F."/>
            <person name="Silar P."/>
            <person name="Natvig D.O."/>
            <person name="Lalanne C."/>
            <person name="Gautier V."/>
            <person name="Ament-Velasquez S.L."/>
            <person name="Kruys A."/>
            <person name="Hutchinson M.I."/>
            <person name="Powell A.J."/>
            <person name="Barry K."/>
            <person name="Miller A.N."/>
            <person name="Grigoriev I.V."/>
            <person name="Debuchy R."/>
            <person name="Gladieux P."/>
            <person name="Hiltunen Thoren M."/>
            <person name="Johannesson H."/>
        </authorList>
    </citation>
    <scope>NUCLEOTIDE SEQUENCE</scope>
    <source>
        <strain evidence="2">CBS 232.78</strain>
    </source>
</reference>
<organism evidence="2 3">
    <name type="scientific">Podospora didyma</name>
    <dbReference type="NCBI Taxonomy" id="330526"/>
    <lineage>
        <taxon>Eukaryota</taxon>
        <taxon>Fungi</taxon>
        <taxon>Dikarya</taxon>
        <taxon>Ascomycota</taxon>
        <taxon>Pezizomycotina</taxon>
        <taxon>Sordariomycetes</taxon>
        <taxon>Sordariomycetidae</taxon>
        <taxon>Sordariales</taxon>
        <taxon>Podosporaceae</taxon>
        <taxon>Podospora</taxon>
    </lineage>
</organism>
<accession>A0AAE0TW95</accession>
<reference evidence="2" key="2">
    <citation type="submission" date="2023-06" db="EMBL/GenBank/DDBJ databases">
        <authorList>
            <consortium name="Lawrence Berkeley National Laboratory"/>
            <person name="Haridas S."/>
            <person name="Hensen N."/>
            <person name="Bonometti L."/>
            <person name="Westerberg I."/>
            <person name="Brannstrom I.O."/>
            <person name="Guillou S."/>
            <person name="Cros-Aarteil S."/>
            <person name="Calhoun S."/>
            <person name="Kuo A."/>
            <person name="Mondo S."/>
            <person name="Pangilinan J."/>
            <person name="Riley R."/>
            <person name="LaButti K."/>
            <person name="Andreopoulos B."/>
            <person name="Lipzen A."/>
            <person name="Chen C."/>
            <person name="Yanf M."/>
            <person name="Daum C."/>
            <person name="Ng V."/>
            <person name="Clum A."/>
            <person name="Steindorff A."/>
            <person name="Ohm R."/>
            <person name="Martin F."/>
            <person name="Silar P."/>
            <person name="Natvig D."/>
            <person name="Lalanne C."/>
            <person name="Gautier V."/>
            <person name="Ament-velasquez S.L."/>
            <person name="Kruys A."/>
            <person name="Hutchinson M.I."/>
            <person name="Powell A.J."/>
            <person name="Barry K."/>
            <person name="Miller A.N."/>
            <person name="Grigoriev I.V."/>
            <person name="Debuchy R."/>
            <person name="Gladieux P."/>
            <person name="Thoren M.H."/>
            <person name="Johannesson H."/>
        </authorList>
    </citation>
    <scope>NUCLEOTIDE SEQUENCE</scope>
    <source>
        <strain evidence="2">CBS 232.78</strain>
    </source>
</reference>
<sequence length="102" mass="10735">MEFGGKWSIWVVGAFMCMAAKVKRGVGALKGGPYSSDSTRGYAQGQDMSEKWAYFPVISWADGGGVVVEYMGTPALASSDLSQVASAIGLFTLGTMSDVPRV</sequence>
<dbReference type="EMBL" id="JAULSW010000005">
    <property type="protein sequence ID" value="KAK3381715.1"/>
    <property type="molecule type" value="Genomic_DNA"/>
</dbReference>
<feature type="chain" id="PRO_5042034795" evidence="1">
    <location>
        <begin position="20"/>
        <end position="102"/>
    </location>
</feature>
<dbReference type="Proteomes" id="UP001285441">
    <property type="component" value="Unassembled WGS sequence"/>
</dbReference>
<proteinExistence type="predicted"/>
<comment type="caution">
    <text evidence="2">The sequence shown here is derived from an EMBL/GenBank/DDBJ whole genome shotgun (WGS) entry which is preliminary data.</text>
</comment>
<gene>
    <name evidence="2" type="ORF">B0H63DRAFT_212938</name>
</gene>
<evidence type="ECO:0000313" key="2">
    <source>
        <dbReference type="EMBL" id="KAK3381715.1"/>
    </source>
</evidence>
<feature type="signal peptide" evidence="1">
    <location>
        <begin position="1"/>
        <end position="19"/>
    </location>
</feature>
<keyword evidence="3" id="KW-1185">Reference proteome</keyword>